<keyword evidence="1" id="KW-0812">Transmembrane</keyword>
<organism evidence="2">
    <name type="scientific">Rhizophora mucronata</name>
    <name type="common">Asiatic mangrove</name>
    <dbReference type="NCBI Taxonomy" id="61149"/>
    <lineage>
        <taxon>Eukaryota</taxon>
        <taxon>Viridiplantae</taxon>
        <taxon>Streptophyta</taxon>
        <taxon>Embryophyta</taxon>
        <taxon>Tracheophyta</taxon>
        <taxon>Spermatophyta</taxon>
        <taxon>Magnoliopsida</taxon>
        <taxon>eudicotyledons</taxon>
        <taxon>Gunneridae</taxon>
        <taxon>Pentapetalae</taxon>
        <taxon>rosids</taxon>
        <taxon>fabids</taxon>
        <taxon>Malpighiales</taxon>
        <taxon>Rhizophoraceae</taxon>
        <taxon>Rhizophora</taxon>
    </lineage>
</organism>
<proteinExistence type="predicted"/>
<dbReference type="EMBL" id="GGEC01060714">
    <property type="protein sequence ID" value="MBX41198.1"/>
    <property type="molecule type" value="Transcribed_RNA"/>
</dbReference>
<keyword evidence="1" id="KW-0472">Membrane</keyword>
<reference evidence="2" key="1">
    <citation type="submission" date="2018-02" db="EMBL/GenBank/DDBJ databases">
        <title>Rhizophora mucronata_Transcriptome.</title>
        <authorList>
            <person name="Meera S.P."/>
            <person name="Sreeshan A."/>
            <person name="Augustine A."/>
        </authorList>
    </citation>
    <scope>NUCLEOTIDE SEQUENCE</scope>
    <source>
        <tissue evidence="2">Leaf</tissue>
    </source>
</reference>
<feature type="transmembrane region" description="Helical" evidence="1">
    <location>
        <begin position="19"/>
        <end position="40"/>
    </location>
</feature>
<sequence length="98" mass="11266">MVPSPIGLHACNRPRRDCLLLYASSLRFFFFSIFLLFSPLCCPGGFSKTISFVVLFGWLDLDQPCSKSNFKLQLQFLRQFLVIFSEIISKTLMYSNVV</sequence>
<keyword evidence="1" id="KW-1133">Transmembrane helix</keyword>
<protein>
    <submittedName>
        <fullName evidence="2">Protein NEF1</fullName>
    </submittedName>
</protein>
<dbReference type="AlphaFoldDB" id="A0A2P2NFE6"/>
<accession>A0A2P2NFE6</accession>
<evidence type="ECO:0000313" key="2">
    <source>
        <dbReference type="EMBL" id="MBX41198.1"/>
    </source>
</evidence>
<name>A0A2P2NFE6_RHIMU</name>
<evidence type="ECO:0000256" key="1">
    <source>
        <dbReference type="SAM" id="Phobius"/>
    </source>
</evidence>